<dbReference type="Proteomes" id="UP000789396">
    <property type="component" value="Unassembled WGS sequence"/>
</dbReference>
<keyword evidence="2" id="KW-1185">Reference proteome</keyword>
<dbReference type="Gene3D" id="1.10.30.10">
    <property type="entry name" value="High mobility group box domain"/>
    <property type="match status" value="1"/>
</dbReference>
<evidence type="ECO:0000313" key="1">
    <source>
        <dbReference type="EMBL" id="CAG8768866.1"/>
    </source>
</evidence>
<dbReference type="AlphaFoldDB" id="A0A9N9J7P3"/>
<protein>
    <submittedName>
        <fullName evidence="1">9745_t:CDS:1</fullName>
    </submittedName>
</protein>
<gene>
    <name evidence="1" type="ORF">RFULGI_LOCUS14901</name>
</gene>
<evidence type="ECO:0000313" key="2">
    <source>
        <dbReference type="Proteomes" id="UP000789396"/>
    </source>
</evidence>
<dbReference type="OrthoDB" id="2373005at2759"/>
<feature type="non-terminal residue" evidence="1">
    <location>
        <position position="206"/>
    </location>
</feature>
<reference evidence="1" key="1">
    <citation type="submission" date="2021-06" db="EMBL/GenBank/DDBJ databases">
        <authorList>
            <person name="Kallberg Y."/>
            <person name="Tangrot J."/>
            <person name="Rosling A."/>
        </authorList>
    </citation>
    <scope>NUCLEOTIDE SEQUENCE</scope>
    <source>
        <strain evidence="1">IN212</strain>
    </source>
</reference>
<organism evidence="1 2">
    <name type="scientific">Racocetra fulgida</name>
    <dbReference type="NCBI Taxonomy" id="60492"/>
    <lineage>
        <taxon>Eukaryota</taxon>
        <taxon>Fungi</taxon>
        <taxon>Fungi incertae sedis</taxon>
        <taxon>Mucoromycota</taxon>
        <taxon>Glomeromycotina</taxon>
        <taxon>Glomeromycetes</taxon>
        <taxon>Diversisporales</taxon>
        <taxon>Gigasporaceae</taxon>
        <taxon>Racocetra</taxon>
    </lineage>
</organism>
<name>A0A9N9J7P3_9GLOM</name>
<dbReference type="InterPro" id="IPR036910">
    <property type="entry name" value="HMG_box_dom_sf"/>
</dbReference>
<comment type="caution">
    <text evidence="1">The sequence shown here is derived from an EMBL/GenBank/DDBJ whole genome shotgun (WGS) entry which is preliminary data.</text>
</comment>
<proteinExistence type="predicted"/>
<accession>A0A9N9J7P3</accession>
<dbReference type="SUPFAM" id="SSF47095">
    <property type="entry name" value="HMG-box"/>
    <property type="match status" value="1"/>
</dbReference>
<dbReference type="EMBL" id="CAJVPZ010045199">
    <property type="protein sequence ID" value="CAG8768866.1"/>
    <property type="molecule type" value="Genomic_DNA"/>
</dbReference>
<sequence>MNEKFQSMISIIKPINSDDNPMDQNQAINNAQKLIQLPFPPMINPCDLIVLRPDGHVPRTPNAFIIYRKLFVKTASVYKHNLPMSIISSIASKSWEQEPDDVKEEYRRIAKEAFNYRNKLFPGLKNVSKRNRWRTILFNKPYTRKIRMPKSRKSVNKPKHHKSPIISPISKLNSLNEVSSPNLNLSVNWTNQDIPILSNPNLSMIS</sequence>